<dbReference type="GO" id="GO:0051307">
    <property type="term" value="P:meiotic chromosome separation"/>
    <property type="evidence" value="ECO:0007669"/>
    <property type="project" value="TreeGrafter"/>
</dbReference>
<dbReference type="InterPro" id="IPR030397">
    <property type="entry name" value="SEPARIN_core_dom"/>
</dbReference>
<keyword evidence="4" id="KW-0159">Chromosome partition</keyword>
<dbReference type="PANTHER" id="PTHR12792:SF0">
    <property type="entry name" value="SEPARIN"/>
    <property type="match status" value="1"/>
</dbReference>
<organism evidence="7 8">
    <name type="scientific">Dorcoceras hygrometricum</name>
    <dbReference type="NCBI Taxonomy" id="472368"/>
    <lineage>
        <taxon>Eukaryota</taxon>
        <taxon>Viridiplantae</taxon>
        <taxon>Streptophyta</taxon>
        <taxon>Embryophyta</taxon>
        <taxon>Tracheophyta</taxon>
        <taxon>Spermatophyta</taxon>
        <taxon>Magnoliopsida</taxon>
        <taxon>eudicotyledons</taxon>
        <taxon>Gunneridae</taxon>
        <taxon>Pentapetalae</taxon>
        <taxon>asterids</taxon>
        <taxon>lamiids</taxon>
        <taxon>Lamiales</taxon>
        <taxon>Gesneriaceae</taxon>
        <taxon>Didymocarpoideae</taxon>
        <taxon>Trichosporeae</taxon>
        <taxon>Loxocarpinae</taxon>
        <taxon>Dorcoceras</taxon>
    </lineage>
</organism>
<evidence type="ECO:0000256" key="5">
    <source>
        <dbReference type="SAM" id="MobiDB-lite"/>
    </source>
</evidence>
<gene>
    <name evidence="7" type="ORF">F511_24740</name>
</gene>
<feature type="region of interest" description="Disordered" evidence="5">
    <location>
        <begin position="1257"/>
        <end position="1284"/>
    </location>
</feature>
<accession>A0A2Z7AI10</accession>
<evidence type="ECO:0000256" key="1">
    <source>
        <dbReference type="ARBA" id="ARBA00000451"/>
    </source>
</evidence>
<dbReference type="Pfam" id="PF25113">
    <property type="entry name" value="TPR_ESP1_2nd"/>
    <property type="match status" value="1"/>
</dbReference>
<dbReference type="PROSITE" id="PS51700">
    <property type="entry name" value="SEPARIN"/>
    <property type="match status" value="1"/>
</dbReference>
<dbReference type="OrthoDB" id="10255632at2759"/>
<comment type="catalytic activity">
    <reaction evidence="1">
        <text>All bonds known to be hydrolyzed by this endopeptidase have arginine in P1 and an acidic residue in P4. P6 is often occupied by an acidic residue or by a hydroxy-amino-acid residue, the phosphorylation of which enhances cleavage.</text>
        <dbReference type="EC" id="3.4.22.49"/>
    </reaction>
</comment>
<evidence type="ECO:0000256" key="4">
    <source>
        <dbReference type="ARBA" id="ARBA00022829"/>
    </source>
</evidence>
<dbReference type="GO" id="GO:0072686">
    <property type="term" value="C:mitotic spindle"/>
    <property type="evidence" value="ECO:0007669"/>
    <property type="project" value="TreeGrafter"/>
</dbReference>
<feature type="domain" description="Peptidase C50" evidence="6">
    <location>
        <begin position="1966"/>
        <end position="2060"/>
    </location>
</feature>
<sequence length="2186" mass="248044">MERDSTSEDNILSKLQSSTDLSDINLLFTSHLHPFTPHFKTSTAAASSRKPKPKSTDDPLVSIRSLAKTFLPFLHKSLSIIPKCLSESPNIPQHCATELFDAYRLCLKCLTLIAPELAGKPYAVEVQKIRYIHCLENWELYRDAETEGFSVLECLTGTVRGGQNGKSRRWKARLVPEVNEENIDPELNILILEIVVTLVKCAAKKRSKVAADYWRVIALVNESQSLFRMLDARDFGKFHQFLVANLHITILFLVADIKNFDVDLICEFCLVTFKEYKKSHTPDQMYKVALKIFSSLFPQIDELSSHIVNDVLKYILDYLAAECEIVVTLVKCAAKKRSKVAADYWKVIALVNESQSLFRMLDARDFGKFHQFLVANLHITILFLIADIKNFDVDLICEFCLVTFKEYKKSHTPDQMYKVALKIFSSLFPQIDELSSHIVTDVLKYILDYLAAECEVVMDASTSGFFELVSYCANKCQGSNEYLCGAVTQNLNRLADGFKEDSPILSSILRLYVTGLLASSASNQSKDECIINCRNSNEGAGFHIFINNKELLNYVSASFTLFKEQFCIEDQNSHQISTTEREKEKSGDNYRVICLVVVAALMLSFKLNKTKKESVLLVKHVISVEWVPSKRLKYLCIFLHNLAVILYRSKRLKEAIKSLNLCCKASWNYAINLSEMHVDKLNNPRDDLSEKIVADYVKETSDKSAFLLNILNQEEPFQIGFMRSKDNSSLEHDMMLYSLLPSSAEISRRALGQLLEENLEKSRLLIEKGIVLRACGLEYLEECTKCLSSAVSILKSIYGTNNTLNSQVHHLLIRAYVLHAICTQETVPNSIVLLQRSSEFVQDIRSAVELCLNPEYGHSDNQDYVKSEDMLYLWYLVIDMLSVKGYVEILPGIYDVVIKLFNRKNFSLEKTVTELWKNQRLGHALCVSPINHKLIRTFSRHSIEICDSNEFWKSCMKELNPLVGFHHIDKEIQQTASNLIHHVPKSSASMFLHSHHCYKFAGRLISTGRMIEALSYAKEAHLLRGKLLQQKFEYTVEKITETCDENGEIFEKSHYGIKTFKANDVMMIKGSCDYEGCVLTPWNVLRCYLESILQVGVVHEILGHGSEAEMLLRWGKNVSQFKGLPLFEVSFSSILAKLYCKQKLWCLAEKELTSATKTFVDHKIVLSCEKCVCMLDASLNQQLGDLYLSRSCSAGEPYSMKGLSNAKSLYGLALDKLNNSEWRTFEFTLDEARTDMGICKKSSSSRHLTGFLETNDSSLGDESVSKLESKRSRRTKQSKSTMQRVDAVGYQNRRITRSTYRSTANTSEIVRGGRQVDPTVGLAAEHVSTSASGIDHDMPGLEKFSVADFQNDISSLCNKMKCWHCLHLEAVDCGSLTKLIWMEWELVYRKLSLRLLISIGKLSGICGNAHEAHKLLQQSTAVLFGGNLSCSKYSSLTPVSLIEFIGKQFPGDLLAVERAALLYYICWFALKSYPCQYARRFCCELSRIETKVLVSLLKLAFTLCREVPLLFQKLKSMSQGNHGWSRAIAYLSSNHFFNLEMASRKFCCELSRIETKVLVSLLKLAFTLCREVPLLFQKVSRLLAIVYVLATSIKHCSLMPSEEGLESQWSSFFHQASLGSHLHQQVFSTAVRKQQSQTASDSEDSFLLNSASTFSDVPDFLRLAPDSCDDLEEFVHNFFRDLPSSPVICISLVSGVDAILLRELLGCSLIIPAWILLSHLTLEHQHVILLPVHTTLEDDSSSNSVVYERKDFVKRWQCPWVSSAIDDIAPVFRHVLEGNYYTSSPEYFAEYIKNNTSLWWLQRNQLDECLSKFLQDMEDLWLGTWKYFLLGDWPDLSFLESLQKQLSVEDKHLLQHIIDKKCYVNLRSEASSKRVNDFENILNLAFKTTIGTSQNFGLFEYSRRQPIILVLDFELQMLPWENLPILRNQEVYRMPSVSSIFVTLDRCCQSQELNGQAIPAIPVIDPLDSYYLLNPDGDLRRTQVEFENWFRDQNIEGKTGSVPTIEELTHALESHDLFIYFGHGSGTQYIPGHVIQKLNSCAASLLLGCSSGSLHLKGSYVPQGAPISYLIAGSPVIIANLWEVTDKDIDRFGKAMLNAWLRERSTECTECDVIERTCRSSTCNHRRRVGSFMAQAREACTLGHLIGASPVCYGVPTGDNIARKRLDGYTANNYGTNFSYFQGIGY</sequence>
<dbReference type="EMBL" id="KV014928">
    <property type="protein sequence ID" value="KZV21176.1"/>
    <property type="molecule type" value="Genomic_DNA"/>
</dbReference>
<dbReference type="EC" id="3.4.22.49" evidence="2"/>
<dbReference type="PANTHER" id="PTHR12792">
    <property type="entry name" value="EXTRA SPINDLE POLES 1-RELATED"/>
    <property type="match status" value="1"/>
</dbReference>
<name>A0A2Z7AI10_9LAMI</name>
<evidence type="ECO:0000256" key="2">
    <source>
        <dbReference type="ARBA" id="ARBA00012489"/>
    </source>
</evidence>
<dbReference type="Pfam" id="PF25110">
    <property type="entry name" value="TPR_ESP1"/>
    <property type="match status" value="2"/>
</dbReference>
<protein>
    <recommendedName>
        <fullName evidence="2">separase</fullName>
        <ecNumber evidence="2">3.4.22.49</ecNumber>
    </recommendedName>
</protein>
<evidence type="ECO:0000313" key="7">
    <source>
        <dbReference type="EMBL" id="KZV21176.1"/>
    </source>
</evidence>
<dbReference type="GO" id="GO:0004197">
    <property type="term" value="F:cysteine-type endopeptidase activity"/>
    <property type="evidence" value="ECO:0007669"/>
    <property type="project" value="InterPro"/>
</dbReference>
<keyword evidence="3" id="KW-0378">Hydrolase</keyword>
<dbReference type="GO" id="GO:0005634">
    <property type="term" value="C:nucleus"/>
    <property type="evidence" value="ECO:0007669"/>
    <property type="project" value="InterPro"/>
</dbReference>
<evidence type="ECO:0000313" key="8">
    <source>
        <dbReference type="Proteomes" id="UP000250235"/>
    </source>
</evidence>
<dbReference type="InterPro" id="IPR005314">
    <property type="entry name" value="Peptidase_C50"/>
</dbReference>
<proteinExistence type="predicted"/>
<evidence type="ECO:0000256" key="3">
    <source>
        <dbReference type="ARBA" id="ARBA00022801"/>
    </source>
</evidence>
<keyword evidence="8" id="KW-1185">Reference proteome</keyword>
<evidence type="ECO:0000259" key="6">
    <source>
        <dbReference type="PROSITE" id="PS51700"/>
    </source>
</evidence>
<reference evidence="7 8" key="1">
    <citation type="journal article" date="2015" name="Proc. Natl. Acad. Sci. U.S.A.">
        <title>The resurrection genome of Boea hygrometrica: A blueprint for survival of dehydration.</title>
        <authorList>
            <person name="Xiao L."/>
            <person name="Yang G."/>
            <person name="Zhang L."/>
            <person name="Yang X."/>
            <person name="Zhao S."/>
            <person name="Ji Z."/>
            <person name="Zhou Q."/>
            <person name="Hu M."/>
            <person name="Wang Y."/>
            <person name="Chen M."/>
            <person name="Xu Y."/>
            <person name="Jin H."/>
            <person name="Xiao X."/>
            <person name="Hu G."/>
            <person name="Bao F."/>
            <person name="Hu Y."/>
            <person name="Wan P."/>
            <person name="Li L."/>
            <person name="Deng X."/>
            <person name="Kuang T."/>
            <person name="Xiang C."/>
            <person name="Zhu J.K."/>
            <person name="Oliver M.J."/>
            <person name="He Y."/>
        </authorList>
    </citation>
    <scope>NUCLEOTIDE SEQUENCE [LARGE SCALE GENOMIC DNA]</scope>
    <source>
        <strain evidence="8">cv. XS01</strain>
    </source>
</reference>
<dbReference type="GO" id="GO:0006508">
    <property type="term" value="P:proteolysis"/>
    <property type="evidence" value="ECO:0007669"/>
    <property type="project" value="InterPro"/>
</dbReference>
<dbReference type="Proteomes" id="UP000250235">
    <property type="component" value="Unassembled WGS sequence"/>
</dbReference>
<dbReference type="GO" id="GO:0005737">
    <property type="term" value="C:cytoplasm"/>
    <property type="evidence" value="ECO:0007669"/>
    <property type="project" value="TreeGrafter"/>
</dbReference>
<dbReference type="InterPro" id="IPR056933">
    <property type="entry name" value="TPR_ESP1"/>
</dbReference>
<dbReference type="Pfam" id="PF03568">
    <property type="entry name" value="Separin_C"/>
    <property type="match status" value="2"/>
</dbReference>
<dbReference type="InterPro" id="IPR056932">
    <property type="entry name" value="TPR_ESP1_2nd"/>
</dbReference>